<sequence length="64" mass="7230">MRHGADRAAIIWDTARLCVSAKETLKSSFNAFVELECFKRILSFDAIEAAEMQKAIDAADQIRR</sequence>
<keyword evidence="2" id="KW-1185">Reference proteome</keyword>
<reference evidence="1" key="1">
    <citation type="submission" date="2022-11" db="EMBL/GenBank/DDBJ databases">
        <authorList>
            <person name="Petersen C."/>
        </authorList>
    </citation>
    <scope>NUCLEOTIDE SEQUENCE</scope>
    <source>
        <strain evidence="1">IBT 20477</strain>
    </source>
</reference>
<dbReference type="EMBL" id="JAPQKQ010000008">
    <property type="protein sequence ID" value="KAJ5186547.1"/>
    <property type="molecule type" value="Genomic_DNA"/>
</dbReference>
<gene>
    <name evidence="1" type="ORF">N7449_011311</name>
</gene>
<dbReference type="Proteomes" id="UP001150942">
    <property type="component" value="Unassembled WGS sequence"/>
</dbReference>
<protein>
    <submittedName>
        <fullName evidence="1">Uncharacterized protein</fullName>
    </submittedName>
</protein>
<reference evidence="1" key="2">
    <citation type="journal article" date="2023" name="IMA Fungus">
        <title>Comparative genomic study of the Penicillium genus elucidates a diverse pangenome and 15 lateral gene transfer events.</title>
        <authorList>
            <person name="Petersen C."/>
            <person name="Sorensen T."/>
            <person name="Nielsen M.R."/>
            <person name="Sondergaard T.E."/>
            <person name="Sorensen J.L."/>
            <person name="Fitzpatrick D.A."/>
            <person name="Frisvad J.C."/>
            <person name="Nielsen K.L."/>
        </authorList>
    </citation>
    <scope>NUCLEOTIDE SEQUENCE</scope>
    <source>
        <strain evidence="1">IBT 20477</strain>
    </source>
</reference>
<evidence type="ECO:0000313" key="1">
    <source>
        <dbReference type="EMBL" id="KAJ5186547.1"/>
    </source>
</evidence>
<comment type="caution">
    <text evidence="1">The sequence shown here is derived from an EMBL/GenBank/DDBJ whole genome shotgun (WGS) entry which is preliminary data.</text>
</comment>
<accession>A0A9W9M433</accession>
<proteinExistence type="predicted"/>
<organism evidence="1 2">
    <name type="scientific">Penicillium cf. viridicatum</name>
    <dbReference type="NCBI Taxonomy" id="2972119"/>
    <lineage>
        <taxon>Eukaryota</taxon>
        <taxon>Fungi</taxon>
        <taxon>Dikarya</taxon>
        <taxon>Ascomycota</taxon>
        <taxon>Pezizomycotina</taxon>
        <taxon>Eurotiomycetes</taxon>
        <taxon>Eurotiomycetidae</taxon>
        <taxon>Eurotiales</taxon>
        <taxon>Aspergillaceae</taxon>
        <taxon>Penicillium</taxon>
    </lineage>
</organism>
<name>A0A9W9M433_9EURO</name>
<evidence type="ECO:0000313" key="2">
    <source>
        <dbReference type="Proteomes" id="UP001150942"/>
    </source>
</evidence>
<dbReference type="AlphaFoldDB" id="A0A9W9M433"/>
<dbReference type="OrthoDB" id="10433424at2759"/>